<evidence type="ECO:0000313" key="5">
    <source>
        <dbReference type="Proteomes" id="UP000002036"/>
    </source>
</evidence>
<dbReference type="AlphaFoldDB" id="C5DLJ7"/>
<evidence type="ECO:0000256" key="1">
    <source>
        <dbReference type="ARBA" id="ARBA00004173"/>
    </source>
</evidence>
<evidence type="ECO:0000313" key="4">
    <source>
        <dbReference type="EMBL" id="CAR24658.1"/>
    </source>
</evidence>
<feature type="transmembrane region" description="Helical" evidence="3">
    <location>
        <begin position="109"/>
        <end position="130"/>
    </location>
</feature>
<sequence length="149" mass="17188">MSTSLRSLRRNLGCLRRGTSHVPACLRSLSHTSYEPPRIDDLTGEKWIKLEKDVKEEIMEYLDWKMEGDWREMPANEKRASYFVSFGQWGPRAKPGSKEAQLQMTGAEIILRGVFSGVLFMAVAVSFMNYQNDKRVQKNLKKLEDSAER</sequence>
<dbReference type="InterPro" id="IPR004203">
    <property type="entry name" value="Cyt_c_oxidase_su4_fam"/>
</dbReference>
<dbReference type="STRING" id="559295.C5DLJ7"/>
<dbReference type="GO" id="GO:0005739">
    <property type="term" value="C:mitochondrion"/>
    <property type="evidence" value="ECO:0007669"/>
    <property type="project" value="UniProtKB-SubCell"/>
</dbReference>
<dbReference type="RefSeq" id="XP_002555095.1">
    <property type="nucleotide sequence ID" value="XM_002555049.1"/>
</dbReference>
<keyword evidence="3" id="KW-0812">Transmembrane</keyword>
<evidence type="ECO:0000256" key="3">
    <source>
        <dbReference type="SAM" id="Phobius"/>
    </source>
</evidence>
<dbReference type="EMBL" id="CU928171">
    <property type="protein sequence ID" value="CAR24658.1"/>
    <property type="molecule type" value="Genomic_DNA"/>
</dbReference>
<dbReference type="Pfam" id="PF02936">
    <property type="entry name" value="COX4"/>
    <property type="match status" value="1"/>
</dbReference>
<keyword evidence="5" id="KW-1185">Reference proteome</keyword>
<keyword evidence="2" id="KW-0496">Mitochondrion</keyword>
<dbReference type="GO" id="GO:0006123">
    <property type="term" value="P:mitochondrial electron transport, cytochrome c to oxygen"/>
    <property type="evidence" value="ECO:0007669"/>
    <property type="project" value="InterPro"/>
</dbReference>
<dbReference type="InterPro" id="IPR036639">
    <property type="entry name" value="Cyt_c_oxidase_su4_sf"/>
</dbReference>
<gene>
    <name evidence="4" type="ordered locus">KLTH0G01254g</name>
</gene>
<organism evidence="4 5">
    <name type="scientific">Lachancea thermotolerans (strain ATCC 56472 / CBS 6340 / NRRL Y-8284)</name>
    <name type="common">Yeast</name>
    <name type="synonym">Kluyveromyces thermotolerans</name>
    <dbReference type="NCBI Taxonomy" id="559295"/>
    <lineage>
        <taxon>Eukaryota</taxon>
        <taxon>Fungi</taxon>
        <taxon>Dikarya</taxon>
        <taxon>Ascomycota</taxon>
        <taxon>Saccharomycotina</taxon>
        <taxon>Saccharomycetes</taxon>
        <taxon>Saccharomycetales</taxon>
        <taxon>Saccharomycetaceae</taxon>
        <taxon>Lachancea</taxon>
    </lineage>
</organism>
<protein>
    <submittedName>
        <fullName evidence="4">KLTH0G01254p</fullName>
    </submittedName>
</protein>
<dbReference type="Gene3D" id="1.10.442.10">
    <property type="entry name" value="Cytochrome c oxidase subunit IV"/>
    <property type="match status" value="1"/>
</dbReference>
<name>C5DLJ7_LACTC</name>
<dbReference type="GeneID" id="8293353"/>
<dbReference type="PANTHER" id="PTHR10707:SF9">
    <property type="entry name" value="MAINTENANCE OF TELOMERE CAPPING PROTEIN 3, MITOCHONDRIAL"/>
    <property type="match status" value="1"/>
</dbReference>
<dbReference type="Proteomes" id="UP000002036">
    <property type="component" value="Chromosome G"/>
</dbReference>
<dbReference type="KEGG" id="lth:KLTH0G01254g"/>
<dbReference type="GO" id="GO:0045277">
    <property type="term" value="C:respiratory chain complex IV"/>
    <property type="evidence" value="ECO:0007669"/>
    <property type="project" value="InterPro"/>
</dbReference>
<dbReference type="FunCoup" id="C5DLJ7">
    <property type="interactions" value="23"/>
</dbReference>
<dbReference type="OMA" id="YLDWKME"/>
<dbReference type="OrthoDB" id="186013at2759"/>
<dbReference type="PANTHER" id="PTHR10707">
    <property type="entry name" value="CYTOCHROME C OXIDASE SUBUNIT IV"/>
    <property type="match status" value="1"/>
</dbReference>
<evidence type="ECO:0000256" key="2">
    <source>
        <dbReference type="ARBA" id="ARBA00023128"/>
    </source>
</evidence>
<dbReference type="SUPFAM" id="SSF81406">
    <property type="entry name" value="Mitochondrial cytochrome c oxidase subunit IV"/>
    <property type="match status" value="1"/>
</dbReference>
<accession>C5DLJ7</accession>
<comment type="subcellular location">
    <subcellularLocation>
        <location evidence="1">Mitochondrion</location>
    </subcellularLocation>
</comment>
<dbReference type="HOGENOM" id="CLU_148802_0_0_1"/>
<keyword evidence="3" id="KW-0472">Membrane</keyword>
<keyword evidence="3" id="KW-1133">Transmembrane helix</keyword>
<reference evidence="4 5" key="1">
    <citation type="journal article" date="2009" name="Genome Res.">
        <title>Comparative genomics of protoploid Saccharomycetaceae.</title>
        <authorList>
            <consortium name="The Genolevures Consortium"/>
            <person name="Souciet J.-L."/>
            <person name="Dujon B."/>
            <person name="Gaillardin C."/>
            <person name="Johnston M."/>
            <person name="Baret P.V."/>
            <person name="Cliften P."/>
            <person name="Sherman D.J."/>
            <person name="Weissenbach J."/>
            <person name="Westhof E."/>
            <person name="Wincker P."/>
            <person name="Jubin C."/>
            <person name="Poulain J."/>
            <person name="Barbe V."/>
            <person name="Segurens B."/>
            <person name="Artiguenave F."/>
            <person name="Anthouard V."/>
            <person name="Vacherie B."/>
            <person name="Val M.-E."/>
            <person name="Fulton R.S."/>
            <person name="Minx P."/>
            <person name="Wilson R."/>
            <person name="Durrens P."/>
            <person name="Jean G."/>
            <person name="Marck C."/>
            <person name="Martin T."/>
            <person name="Nikolski M."/>
            <person name="Rolland T."/>
            <person name="Seret M.-L."/>
            <person name="Casaregola S."/>
            <person name="Despons L."/>
            <person name="Fairhead C."/>
            <person name="Fischer G."/>
            <person name="Lafontaine I."/>
            <person name="Leh V."/>
            <person name="Lemaire M."/>
            <person name="de Montigny J."/>
            <person name="Neuveglise C."/>
            <person name="Thierry A."/>
            <person name="Blanc-Lenfle I."/>
            <person name="Bleykasten C."/>
            <person name="Diffels J."/>
            <person name="Fritsch E."/>
            <person name="Frangeul L."/>
            <person name="Goeffon A."/>
            <person name="Jauniaux N."/>
            <person name="Kachouri-Lafond R."/>
            <person name="Payen C."/>
            <person name="Potier S."/>
            <person name="Pribylova L."/>
            <person name="Ozanne C."/>
            <person name="Richard G.-F."/>
            <person name="Sacerdot C."/>
            <person name="Straub M.-L."/>
            <person name="Talla E."/>
        </authorList>
    </citation>
    <scope>NUCLEOTIDE SEQUENCE [LARGE SCALE GENOMIC DNA]</scope>
    <source>
        <strain evidence="5">ATCC 56472 / CBS 6340 / NRRL Y-8284</strain>
    </source>
</reference>
<dbReference type="InParanoid" id="C5DLJ7"/>
<dbReference type="eggNOG" id="KOG4075">
    <property type="taxonomic scope" value="Eukaryota"/>
</dbReference>
<proteinExistence type="predicted"/>